<feature type="compositionally biased region" description="Low complexity" evidence="1">
    <location>
        <begin position="296"/>
        <end position="313"/>
    </location>
</feature>
<evidence type="ECO:0000313" key="3">
    <source>
        <dbReference type="EMBL" id="QDP97642.1"/>
    </source>
</evidence>
<protein>
    <submittedName>
        <fullName evidence="3">Uncharacterized protein</fullName>
    </submittedName>
</protein>
<dbReference type="Gene3D" id="1.20.120.20">
    <property type="entry name" value="Apolipoprotein"/>
    <property type="match status" value="1"/>
</dbReference>
<dbReference type="Proteomes" id="UP000319263">
    <property type="component" value="Chromosome"/>
</dbReference>
<dbReference type="RefSeq" id="WP_143987599.1">
    <property type="nucleotide sequence ID" value="NZ_CP041692.1"/>
</dbReference>
<feature type="region of interest" description="Disordered" evidence="1">
    <location>
        <begin position="1"/>
        <end position="25"/>
    </location>
</feature>
<sequence>MTRKKDKGRRAELAAAPQNLPVGPMVHQAADKIGPLAHEAAEKIGPLAHQAADVIGPFAQEAAERLAPLAQAASDRVQPYAQQAVDRVRPYAERAAERIEPYAHQAAERLGPYAETAKRQGAHAAAEAVEKWGPVLDEATGKIPPAIEVARERVYEEALPAIAERLHEIADADVVAAASKKAAELVPVKPAKKKGRWGKRFAILAGVLAAGGVAYVAAKKLLGGGQENEWEAARPATPYSSTTITEPQPGAAAKTGTDSVAASAHTAPEPDEVADAEPATEADSKPAHAADEVEATEAGTGEESGTESKYGEGSFIGSEPPEGFTIKGNERSMKYHVSDSTGYDRTNADVWFNSESAAQAAGFSKAQR</sequence>
<feature type="compositionally biased region" description="Acidic residues" evidence="1">
    <location>
        <begin position="269"/>
        <end position="280"/>
    </location>
</feature>
<name>A0A516Q2N0_9ACTN</name>
<dbReference type="KEGG" id="mik:FOE78_18545"/>
<feature type="region of interest" description="Disordered" evidence="1">
    <location>
        <begin position="228"/>
        <end position="330"/>
    </location>
</feature>
<keyword evidence="2" id="KW-1133">Transmembrane helix</keyword>
<keyword evidence="2" id="KW-0812">Transmembrane</keyword>
<keyword evidence="2" id="KW-0472">Membrane</keyword>
<gene>
    <name evidence="3" type="ORF">FOE78_18545</name>
</gene>
<feature type="compositionally biased region" description="Basic and acidic residues" evidence="1">
    <location>
        <begin position="282"/>
        <end position="291"/>
    </location>
</feature>
<proteinExistence type="predicted"/>
<evidence type="ECO:0000313" key="4">
    <source>
        <dbReference type="Proteomes" id="UP000319263"/>
    </source>
</evidence>
<keyword evidence="4" id="KW-1185">Reference proteome</keyword>
<dbReference type="OrthoDB" id="4871889at2"/>
<feature type="transmembrane region" description="Helical" evidence="2">
    <location>
        <begin position="201"/>
        <end position="218"/>
    </location>
</feature>
<dbReference type="AlphaFoldDB" id="A0A516Q2N0"/>
<dbReference type="EMBL" id="CP041692">
    <property type="protein sequence ID" value="QDP97642.1"/>
    <property type="molecule type" value="Genomic_DNA"/>
</dbReference>
<accession>A0A516Q2N0</accession>
<evidence type="ECO:0000256" key="1">
    <source>
        <dbReference type="SAM" id="MobiDB-lite"/>
    </source>
</evidence>
<organism evidence="3 4">
    <name type="scientific">Microlunatus elymi</name>
    <dbReference type="NCBI Taxonomy" id="2596828"/>
    <lineage>
        <taxon>Bacteria</taxon>
        <taxon>Bacillati</taxon>
        <taxon>Actinomycetota</taxon>
        <taxon>Actinomycetes</taxon>
        <taxon>Propionibacteriales</taxon>
        <taxon>Propionibacteriaceae</taxon>
        <taxon>Microlunatus</taxon>
    </lineage>
</organism>
<dbReference type="SUPFAM" id="SSF58113">
    <property type="entry name" value="Apolipoprotein A-I"/>
    <property type="match status" value="1"/>
</dbReference>
<evidence type="ECO:0000256" key="2">
    <source>
        <dbReference type="SAM" id="Phobius"/>
    </source>
</evidence>
<reference evidence="3 4" key="1">
    <citation type="submission" date="2019-07" db="EMBL/GenBank/DDBJ databases">
        <title>Microlunatus dokdonensis sp. nov. isolated from the rhizospheric soil of the wild plant Elymus tsukushiensis.</title>
        <authorList>
            <person name="Ghim S.-Y."/>
            <person name="Hwang Y.-J."/>
            <person name="Son J.-S."/>
            <person name="Shin J.-H."/>
        </authorList>
    </citation>
    <scope>NUCLEOTIDE SEQUENCE [LARGE SCALE GENOMIC DNA]</scope>
    <source>
        <strain evidence="3 4">KUDC0627</strain>
    </source>
</reference>